<name>A0A4R4E4Z7_9BACL</name>
<keyword evidence="2" id="KW-1185">Reference proteome</keyword>
<comment type="caution">
    <text evidence="1">The sequence shown here is derived from an EMBL/GenBank/DDBJ whole genome shotgun (WGS) entry which is preliminary data.</text>
</comment>
<protein>
    <submittedName>
        <fullName evidence="1">Uncharacterized protein</fullName>
    </submittedName>
</protein>
<sequence length="70" mass="8064">MYRYRLVFINYVKILIGTKLHWLPTSCSRAWRVDIPSVLIVYLASLSGLNLKVLFDLLKIIALEATNVNI</sequence>
<dbReference type="AlphaFoldDB" id="A0A4R4E4Z7"/>
<reference evidence="1 2" key="1">
    <citation type="submission" date="2019-03" db="EMBL/GenBank/DDBJ databases">
        <authorList>
            <person name="Kim M.K.M."/>
        </authorList>
    </citation>
    <scope>NUCLEOTIDE SEQUENCE [LARGE SCALE GENOMIC DNA]</scope>
    <source>
        <strain evidence="1 2">18JY21-1</strain>
    </source>
</reference>
<evidence type="ECO:0000313" key="1">
    <source>
        <dbReference type="EMBL" id="TCZ72310.1"/>
    </source>
</evidence>
<proteinExistence type="predicted"/>
<dbReference type="EMBL" id="SKFG01000038">
    <property type="protein sequence ID" value="TCZ72310.1"/>
    <property type="molecule type" value="Genomic_DNA"/>
</dbReference>
<organism evidence="1 2">
    <name type="scientific">Paenibacillus albiflavus</name>
    <dbReference type="NCBI Taxonomy" id="2545760"/>
    <lineage>
        <taxon>Bacteria</taxon>
        <taxon>Bacillati</taxon>
        <taxon>Bacillota</taxon>
        <taxon>Bacilli</taxon>
        <taxon>Bacillales</taxon>
        <taxon>Paenibacillaceae</taxon>
        <taxon>Paenibacillus</taxon>
    </lineage>
</organism>
<accession>A0A4R4E4Z7</accession>
<dbReference type="RefSeq" id="WP_132420254.1">
    <property type="nucleotide sequence ID" value="NZ_SKFG01000038.1"/>
</dbReference>
<dbReference type="Proteomes" id="UP000295418">
    <property type="component" value="Unassembled WGS sequence"/>
</dbReference>
<gene>
    <name evidence="1" type="ORF">E0485_22230</name>
</gene>
<evidence type="ECO:0000313" key="2">
    <source>
        <dbReference type="Proteomes" id="UP000295418"/>
    </source>
</evidence>